<evidence type="ECO:0000313" key="2">
    <source>
        <dbReference type="Proteomes" id="UP000481621"/>
    </source>
</evidence>
<dbReference type="Proteomes" id="UP000481621">
    <property type="component" value="Unassembled WGS sequence"/>
</dbReference>
<reference evidence="1" key="1">
    <citation type="submission" date="2020-02" db="EMBL/GenBank/DDBJ databases">
        <title>Bacillus sedimentmangrovi sp. nov., isolated from sediment of the mangrove ecosystem.</title>
        <authorList>
            <person name="Liu G."/>
        </authorList>
    </citation>
    <scope>NUCLEOTIDE SEQUENCE [LARGE SCALE GENOMIC DNA]</scope>
    <source>
        <strain evidence="1">SgZ-7</strain>
    </source>
</reference>
<proteinExistence type="predicted"/>
<dbReference type="RefSeq" id="WP_163251115.1">
    <property type="nucleotide sequence ID" value="NZ_JAAIUV010000008.1"/>
</dbReference>
<dbReference type="EMBL" id="JAAIUV010000008">
    <property type="protein sequence ID" value="NEX78589.1"/>
    <property type="molecule type" value="Genomic_DNA"/>
</dbReference>
<protein>
    <submittedName>
        <fullName evidence="1">DUF2953 domain-containing protein</fullName>
    </submittedName>
</protein>
<dbReference type="AlphaFoldDB" id="A0A6B3TQG8"/>
<evidence type="ECO:0000313" key="1">
    <source>
        <dbReference type="EMBL" id="NEX78589.1"/>
    </source>
</evidence>
<dbReference type="Pfam" id="PF11167">
    <property type="entry name" value="DUF2953"/>
    <property type="match status" value="1"/>
</dbReference>
<sequence>MVWLLVFILVIALILLLLLMTKLTIYLNYYHHNDNDDLQIEFRIWFGLIRYKKKIPLVKIDENSPSIIIKSTSSMGNVDHVENSEYDVKQFTKNDFLENYRRINFLLKKVVHLHTIIRKFLQKISINKFEWQTMIGVGDAAHTAIVTGVLWSIKGNMTGLLSQYFKLKVMPVISITPHFQANVIQTRVSCIFQFRIGHAILAGLKMIKFWKGSIKTFNNKTHFSTKANSSTG</sequence>
<keyword evidence="2" id="KW-1185">Reference proteome</keyword>
<comment type="caution">
    <text evidence="1">The sequence shown here is derived from an EMBL/GenBank/DDBJ whole genome shotgun (WGS) entry which is preliminary data.</text>
</comment>
<accession>A0A6B3TQG8</accession>
<dbReference type="InterPro" id="IPR021338">
    <property type="entry name" value="DUF2953"/>
</dbReference>
<organism evidence="1 2">
    <name type="scientific">Neobacillus thermocopriae</name>
    <dbReference type="NCBI Taxonomy" id="1215031"/>
    <lineage>
        <taxon>Bacteria</taxon>
        <taxon>Bacillati</taxon>
        <taxon>Bacillota</taxon>
        <taxon>Bacilli</taxon>
        <taxon>Bacillales</taxon>
        <taxon>Bacillaceae</taxon>
        <taxon>Neobacillus</taxon>
    </lineage>
</organism>
<gene>
    <name evidence="1" type="ORF">G4Z05_06715</name>
</gene>
<name>A0A6B3TQG8_9BACI</name>